<dbReference type="InterPro" id="IPR035901">
    <property type="entry name" value="GIY-YIG_endonuc_sf"/>
</dbReference>
<dbReference type="Proteomes" id="UP000078542">
    <property type="component" value="Unassembled WGS sequence"/>
</dbReference>
<keyword evidence="4" id="KW-1185">Reference proteome</keyword>
<feature type="signal peptide" evidence="2">
    <location>
        <begin position="1"/>
        <end position="16"/>
    </location>
</feature>
<proteinExistence type="predicted"/>
<dbReference type="CDD" id="cd10442">
    <property type="entry name" value="GIY-YIG_PLEs"/>
    <property type="match status" value="1"/>
</dbReference>
<evidence type="ECO:0000256" key="1">
    <source>
        <dbReference type="SAM" id="MobiDB-lite"/>
    </source>
</evidence>
<feature type="compositionally biased region" description="Polar residues" evidence="1">
    <location>
        <begin position="122"/>
        <end position="135"/>
    </location>
</feature>
<dbReference type="AlphaFoldDB" id="A0A151IPM1"/>
<accession>A0A151IPM1</accession>
<protein>
    <recommendedName>
        <fullName evidence="5">GIY-YIG domain-containing protein</fullName>
    </recommendedName>
</protein>
<evidence type="ECO:0000313" key="4">
    <source>
        <dbReference type="Proteomes" id="UP000078542"/>
    </source>
</evidence>
<gene>
    <name evidence="3" type="ORF">ALC62_01145</name>
</gene>
<dbReference type="Gene3D" id="3.40.1440.10">
    <property type="entry name" value="GIY-YIG endonuclease"/>
    <property type="match status" value="1"/>
</dbReference>
<feature type="region of interest" description="Disordered" evidence="1">
    <location>
        <begin position="122"/>
        <end position="145"/>
    </location>
</feature>
<evidence type="ECO:0000256" key="2">
    <source>
        <dbReference type="SAM" id="SignalP"/>
    </source>
</evidence>
<feature type="chain" id="PRO_5007582250" description="GIY-YIG domain-containing protein" evidence="2">
    <location>
        <begin position="17"/>
        <end position="145"/>
    </location>
</feature>
<dbReference type="EMBL" id="KQ976850">
    <property type="protein sequence ID" value="KYN07882.1"/>
    <property type="molecule type" value="Genomic_DNA"/>
</dbReference>
<keyword evidence="2" id="KW-0732">Signal</keyword>
<name>A0A151IPM1_9HYME</name>
<evidence type="ECO:0000313" key="3">
    <source>
        <dbReference type="EMBL" id="KYN07882.1"/>
    </source>
</evidence>
<organism evidence="3 4">
    <name type="scientific">Cyphomyrmex costatus</name>
    <dbReference type="NCBI Taxonomy" id="456900"/>
    <lineage>
        <taxon>Eukaryota</taxon>
        <taxon>Metazoa</taxon>
        <taxon>Ecdysozoa</taxon>
        <taxon>Arthropoda</taxon>
        <taxon>Hexapoda</taxon>
        <taxon>Insecta</taxon>
        <taxon>Pterygota</taxon>
        <taxon>Neoptera</taxon>
        <taxon>Endopterygota</taxon>
        <taxon>Hymenoptera</taxon>
        <taxon>Apocrita</taxon>
        <taxon>Aculeata</taxon>
        <taxon>Formicoidea</taxon>
        <taxon>Formicidae</taxon>
        <taxon>Myrmicinae</taxon>
        <taxon>Cyphomyrmex</taxon>
    </lineage>
</organism>
<evidence type="ECO:0008006" key="5">
    <source>
        <dbReference type="Google" id="ProtNLM"/>
    </source>
</evidence>
<reference evidence="3 4" key="1">
    <citation type="submission" date="2016-03" db="EMBL/GenBank/DDBJ databases">
        <title>Cyphomyrmex costatus WGS genome.</title>
        <authorList>
            <person name="Nygaard S."/>
            <person name="Hu H."/>
            <person name="Boomsma J."/>
            <person name="Zhang G."/>
        </authorList>
    </citation>
    <scope>NUCLEOTIDE SEQUENCE [LARGE SCALE GENOMIC DNA]</scope>
    <source>
        <strain evidence="3">MS0001</strain>
        <tissue evidence="3">Whole body</tissue>
    </source>
</reference>
<sequence>MLFGTLCEILISTVSSLISAGVYEIPCSCGKVYIGETVRMVNTRMKEHQRDVRLKHITQSALAEHNIETGHRILFDKMATIATTTSYFPRKHREALKIQKHSDNLNRDSGYNVSRIWKTALSTGQRSTPSPTLQYTPPPLSTASI</sequence>
<dbReference type="STRING" id="456900.A0A151IPM1"/>
<dbReference type="SUPFAM" id="SSF82771">
    <property type="entry name" value="GIY-YIG endonuclease"/>
    <property type="match status" value="1"/>
</dbReference>
<feature type="compositionally biased region" description="Pro residues" evidence="1">
    <location>
        <begin position="136"/>
        <end position="145"/>
    </location>
</feature>